<dbReference type="SUPFAM" id="SSF56784">
    <property type="entry name" value="HAD-like"/>
    <property type="match status" value="1"/>
</dbReference>
<dbReference type="Proteomes" id="UP000249910">
    <property type="component" value="Chromosome"/>
</dbReference>
<name>A0ABM6M056_9GAMM</name>
<keyword evidence="4" id="KW-1185">Reference proteome</keyword>
<keyword evidence="1 2" id="KW-0732">Signal</keyword>
<dbReference type="InterPro" id="IPR036412">
    <property type="entry name" value="HAD-like_sf"/>
</dbReference>
<evidence type="ECO:0000313" key="3">
    <source>
        <dbReference type="EMBL" id="ASG68256.1"/>
    </source>
</evidence>
<evidence type="ECO:0000256" key="2">
    <source>
        <dbReference type="SAM" id="SignalP"/>
    </source>
</evidence>
<feature type="chain" id="PRO_5047239528" evidence="2">
    <location>
        <begin position="23"/>
        <end position="244"/>
    </location>
</feature>
<dbReference type="EMBL" id="CP022132">
    <property type="protein sequence ID" value="ASG68256.1"/>
    <property type="molecule type" value="Genomic_DNA"/>
</dbReference>
<dbReference type="Pfam" id="PF03767">
    <property type="entry name" value="Acid_phosphat_B"/>
    <property type="match status" value="1"/>
</dbReference>
<evidence type="ECO:0000313" key="4">
    <source>
        <dbReference type="Proteomes" id="UP000249910"/>
    </source>
</evidence>
<accession>A0ABM6M056</accession>
<protein>
    <submittedName>
        <fullName evidence="3">HAD family hydrolase</fullName>
    </submittedName>
</protein>
<dbReference type="PROSITE" id="PS51257">
    <property type="entry name" value="PROKAR_LIPOPROTEIN"/>
    <property type="match status" value="1"/>
</dbReference>
<evidence type="ECO:0000256" key="1">
    <source>
        <dbReference type="ARBA" id="ARBA00022729"/>
    </source>
</evidence>
<sequence>MILKKVNLALFLIVGVSSSVFAVGCNPNVDGVKWYHVSAEKKALYHQAYNVASEKIKHEVKKEKLKKDSWGVILDIDETTLDSSANEYKNYRNYKFNENMLKKGDAIATPGAIKFTHLVHKLGGYVSFVTNRGGNDKKEFNATVKNLKQQDIYFDQVLFSNKDDGKEQFNKNSRFKAVQTGEYNKKLIFTNELPAHKVIAYFGDNIQDFPHMKQQSMQKADPEAYKEFGSKYFIMPNPMYGSWQ</sequence>
<dbReference type="InterPro" id="IPR005519">
    <property type="entry name" value="Acid_phosphat_B-like"/>
</dbReference>
<organism evidence="3 4">
    <name type="scientific">Francisella halioticida</name>
    <dbReference type="NCBI Taxonomy" id="549298"/>
    <lineage>
        <taxon>Bacteria</taxon>
        <taxon>Pseudomonadati</taxon>
        <taxon>Pseudomonadota</taxon>
        <taxon>Gammaproteobacteria</taxon>
        <taxon>Thiotrichales</taxon>
        <taxon>Francisellaceae</taxon>
        <taxon>Francisella</taxon>
    </lineage>
</organism>
<dbReference type="RefSeq" id="WP_088772749.1">
    <property type="nucleotide sequence ID" value="NZ_AP023082.1"/>
</dbReference>
<dbReference type="InterPro" id="IPR023214">
    <property type="entry name" value="HAD_sf"/>
</dbReference>
<proteinExistence type="predicted"/>
<dbReference type="Gene3D" id="3.40.50.1000">
    <property type="entry name" value="HAD superfamily/HAD-like"/>
    <property type="match status" value="1"/>
</dbReference>
<keyword evidence="3" id="KW-0378">Hydrolase</keyword>
<dbReference type="GO" id="GO:0016787">
    <property type="term" value="F:hydrolase activity"/>
    <property type="evidence" value="ECO:0007669"/>
    <property type="project" value="UniProtKB-KW"/>
</dbReference>
<reference evidence="3 4" key="1">
    <citation type="submission" date="2017-06" db="EMBL/GenBank/DDBJ databases">
        <title>Complete genome of Francisella halioticida.</title>
        <authorList>
            <person name="Sjodin A."/>
        </authorList>
    </citation>
    <scope>NUCLEOTIDE SEQUENCE [LARGE SCALE GENOMIC DNA]</scope>
    <source>
        <strain evidence="3 4">DSM 23729</strain>
    </source>
</reference>
<gene>
    <name evidence="3" type="ORF">CDV26_07500</name>
</gene>
<feature type="signal peptide" evidence="2">
    <location>
        <begin position="1"/>
        <end position="22"/>
    </location>
</feature>